<evidence type="ECO:0000313" key="15">
    <source>
        <dbReference type="Proteomes" id="UP001594351"/>
    </source>
</evidence>
<keyword evidence="6" id="KW-0238">DNA-binding</keyword>
<evidence type="ECO:0000259" key="12">
    <source>
        <dbReference type="PROSITE" id="PS51198"/>
    </source>
</evidence>
<name>A0ABV6Z279_UNCC1</name>
<evidence type="ECO:0000256" key="7">
    <source>
        <dbReference type="ARBA" id="ARBA00023235"/>
    </source>
</evidence>
<comment type="catalytic activity">
    <reaction evidence="8">
        <text>Couples ATP hydrolysis with the unwinding of duplex DNA by translocating in the 3'-5' direction.</text>
        <dbReference type="EC" id="5.6.2.4"/>
    </reaction>
</comment>
<dbReference type="Gene3D" id="1.10.486.10">
    <property type="entry name" value="PCRA, domain 4"/>
    <property type="match status" value="2"/>
</dbReference>
<proteinExistence type="inferred from homology"/>
<evidence type="ECO:0000256" key="8">
    <source>
        <dbReference type="ARBA" id="ARBA00034617"/>
    </source>
</evidence>
<dbReference type="SUPFAM" id="SSF52540">
    <property type="entry name" value="P-loop containing nucleoside triphosphate hydrolases"/>
    <property type="match status" value="1"/>
</dbReference>
<dbReference type="Gene3D" id="3.40.50.300">
    <property type="entry name" value="P-loop containing nucleotide triphosphate hydrolases"/>
    <property type="match status" value="3"/>
</dbReference>
<dbReference type="PROSITE" id="PS51217">
    <property type="entry name" value="UVRD_HELICASE_CTER"/>
    <property type="match status" value="1"/>
</dbReference>
<dbReference type="Gene3D" id="3.20.20.140">
    <property type="entry name" value="Metal-dependent hydrolases"/>
    <property type="match status" value="1"/>
</dbReference>
<sequence>MKFIGDFHIHSSYSRSTSKALRPENLAHWARLKGITVIGTGDFTHPEWLQELQDKLEPAEEGLYRLKKNSGSGSAGDNKNNCVLETRFVLTAEISNIYKKKGMVRKVHNLLFAPDFSIAARIQEELGKIGNITSDGRPILGLDSRDLLEIALNCSERIFLVPAHIWTPWFSVLGAKSGFETVAECYDDLAPYISAVEMGLSSDPPMNWMCSFLDQYTLTANSDAHSPEKLGRNANLFDTELSYDAIIEAMRSGEPGKFEGTVSFFPQEGKYHYDGHRNCNICWDPVQTLQHDGICSVCGKKITIGVLNRVVQLSDREDLTARQRRLPYYSLIPLKELLSEIMGVGPQSKSVARAYDSLLKKAGSEFNILLHLPLGEVQKLSTDILGLAIERMRNGQVNIQPGFDGQFGQIKVFQEKELQILSPQKTLFSNLIIPPDTPKNKKKLLHFDLDQYRRLAQARKLQSGLVENTVEVENDTGPQDFLAGLNPDQLKAAEHLTGPALIIAGPGTGKTRTLTCRIANLIKNKGIAAAHILAITFTNKAAQEMRTRLQELLGYNQEPMDLTISTFHAFGYSILKRYHTLIGRDENFLILDDRDKEYLLKQCVSDLDKKMLRELLVSISHLKQQVLVDTDIADPELATVFRRYELSLKENNVFDLDDLIYQPLKLLARNPEIVFECRDKYQWVLIDEYQDINSAQYALIRKLLPDLQPNIVAIGDFDQAIYGFRGADVRFINNFLDDFPDAEIYRLSRSYRCSDLILQASSGILARKKAATGILQGIKAGVKVQLVHQNTGRSEAEFVARTIEDMIGGLQFFSIDSNVSAGEAATDITSLSDFVILCRIKEQISTIEKALIDHKIPYQAIGDVPFFQQEPVRALLDLFKLSRQPTQKFLLEKALKDKYLRQHDVENVLAEIMAEQMSVPQKITKLIDLYGLKHESGAQDKFKKLLHYAENFADDTQGFLQFVALGTNTDTYDAEVENVTVMTIHAAKGLEFECVFIIGCEDGLIPYSLFESQQSNVEEEKRLLYVGMTRAKQFLFLSYAARRLLYGREHHLARSPFLDQIERELFEIPHIEYKSRLKKEKTQLNLFELFDL</sequence>
<dbReference type="Gene3D" id="1.10.10.160">
    <property type="match status" value="1"/>
</dbReference>
<keyword evidence="3 11" id="KW-0378">Hydrolase</keyword>
<evidence type="ECO:0000256" key="10">
    <source>
        <dbReference type="ARBA" id="ARBA00048988"/>
    </source>
</evidence>
<dbReference type="PANTHER" id="PTHR11070">
    <property type="entry name" value="UVRD / RECB / PCRA DNA HELICASE FAMILY MEMBER"/>
    <property type="match status" value="1"/>
</dbReference>
<protein>
    <recommendedName>
        <fullName evidence="9">DNA 3'-5' helicase</fullName>
        <ecNumber evidence="9">5.6.2.4</ecNumber>
    </recommendedName>
</protein>
<accession>A0ABV6Z279</accession>
<dbReference type="Pfam" id="PF00580">
    <property type="entry name" value="UvrD-helicase"/>
    <property type="match status" value="1"/>
</dbReference>
<keyword evidence="7" id="KW-0413">Isomerase</keyword>
<dbReference type="PROSITE" id="PS51198">
    <property type="entry name" value="UVRD_HELICASE_ATP_BIND"/>
    <property type="match status" value="1"/>
</dbReference>
<gene>
    <name evidence="14" type="ORF">ACFL27_20215</name>
</gene>
<dbReference type="InterPro" id="IPR014016">
    <property type="entry name" value="UvrD-like_ATP-bd"/>
</dbReference>
<keyword evidence="15" id="KW-1185">Reference proteome</keyword>
<evidence type="ECO:0000256" key="4">
    <source>
        <dbReference type="ARBA" id="ARBA00022806"/>
    </source>
</evidence>
<evidence type="ECO:0000256" key="2">
    <source>
        <dbReference type="ARBA" id="ARBA00022741"/>
    </source>
</evidence>
<dbReference type="CDD" id="cd19067">
    <property type="entry name" value="PfuEndoQ-like"/>
    <property type="match status" value="1"/>
</dbReference>
<dbReference type="InterPro" id="IPR000212">
    <property type="entry name" value="DNA_helicase_UvrD/REP"/>
</dbReference>
<evidence type="ECO:0000259" key="13">
    <source>
        <dbReference type="PROSITE" id="PS51217"/>
    </source>
</evidence>
<feature type="binding site" evidence="11">
    <location>
        <begin position="504"/>
        <end position="511"/>
    </location>
    <ligand>
        <name>ATP</name>
        <dbReference type="ChEBI" id="CHEBI:30616"/>
    </ligand>
</feature>
<evidence type="ECO:0000256" key="1">
    <source>
        <dbReference type="ARBA" id="ARBA00009922"/>
    </source>
</evidence>
<evidence type="ECO:0000256" key="6">
    <source>
        <dbReference type="ARBA" id="ARBA00023125"/>
    </source>
</evidence>
<dbReference type="SUPFAM" id="SSF89550">
    <property type="entry name" value="PHP domain-like"/>
    <property type="match status" value="1"/>
</dbReference>
<dbReference type="InterPro" id="IPR014017">
    <property type="entry name" value="DNA_helicase_UvrD-like_C"/>
</dbReference>
<dbReference type="Proteomes" id="UP001594351">
    <property type="component" value="Unassembled WGS sequence"/>
</dbReference>
<reference evidence="14 15" key="1">
    <citation type="submission" date="2024-09" db="EMBL/GenBank/DDBJ databases">
        <title>Laminarin stimulates single cell rates of sulfate reduction while oxygen inhibits transcriptomic activity in coastal marine sediment.</title>
        <authorList>
            <person name="Lindsay M."/>
            <person name="Orcutt B."/>
            <person name="Emerson D."/>
            <person name="Stepanauskas R."/>
            <person name="D'Angelo T."/>
        </authorList>
    </citation>
    <scope>NUCLEOTIDE SEQUENCE [LARGE SCALE GENOMIC DNA]</scope>
    <source>
        <strain evidence="14">SAG AM-311-K15</strain>
    </source>
</reference>
<evidence type="ECO:0000256" key="5">
    <source>
        <dbReference type="ARBA" id="ARBA00022840"/>
    </source>
</evidence>
<comment type="caution">
    <text evidence="14">The sequence shown here is derived from an EMBL/GenBank/DDBJ whole genome shotgun (WGS) entry which is preliminary data.</text>
</comment>
<comment type="similarity">
    <text evidence="1">Belongs to the helicase family. UvrD subfamily.</text>
</comment>
<dbReference type="InterPro" id="IPR013986">
    <property type="entry name" value="DExx_box_DNA_helicase_dom_sf"/>
</dbReference>
<evidence type="ECO:0000313" key="14">
    <source>
        <dbReference type="EMBL" id="MFC1852528.1"/>
    </source>
</evidence>
<dbReference type="PANTHER" id="PTHR11070:SF2">
    <property type="entry name" value="ATP-DEPENDENT DNA HELICASE SRS2"/>
    <property type="match status" value="1"/>
</dbReference>
<evidence type="ECO:0000256" key="9">
    <source>
        <dbReference type="ARBA" id="ARBA00034808"/>
    </source>
</evidence>
<dbReference type="InterPro" id="IPR027417">
    <property type="entry name" value="P-loop_NTPase"/>
</dbReference>
<keyword evidence="2 11" id="KW-0547">Nucleotide-binding</keyword>
<dbReference type="Pfam" id="PF13361">
    <property type="entry name" value="UvrD_C"/>
    <property type="match status" value="2"/>
</dbReference>
<dbReference type="CDD" id="cd17932">
    <property type="entry name" value="DEXQc_UvrD"/>
    <property type="match status" value="1"/>
</dbReference>
<organism evidence="14 15">
    <name type="scientific">candidate division CSSED10-310 bacterium</name>
    <dbReference type="NCBI Taxonomy" id="2855610"/>
    <lineage>
        <taxon>Bacteria</taxon>
        <taxon>Bacteria division CSSED10-310</taxon>
    </lineage>
</organism>
<dbReference type="Pfam" id="PF13263">
    <property type="entry name" value="PHP_C"/>
    <property type="match status" value="1"/>
</dbReference>
<evidence type="ECO:0000256" key="11">
    <source>
        <dbReference type="PROSITE-ProRule" id="PRU00560"/>
    </source>
</evidence>
<comment type="catalytic activity">
    <reaction evidence="10">
        <text>ATP + H2O = ADP + phosphate + H(+)</text>
        <dbReference type="Rhea" id="RHEA:13065"/>
        <dbReference type="ChEBI" id="CHEBI:15377"/>
        <dbReference type="ChEBI" id="CHEBI:15378"/>
        <dbReference type="ChEBI" id="CHEBI:30616"/>
        <dbReference type="ChEBI" id="CHEBI:43474"/>
        <dbReference type="ChEBI" id="CHEBI:456216"/>
        <dbReference type="EC" id="5.6.2.4"/>
    </reaction>
</comment>
<dbReference type="EC" id="5.6.2.4" evidence="9"/>
<dbReference type="CDD" id="cd18807">
    <property type="entry name" value="SF1_C_UvrD"/>
    <property type="match status" value="1"/>
</dbReference>
<feature type="domain" description="UvrD-like helicase C-terminal" evidence="13">
    <location>
        <begin position="755"/>
        <end position="989"/>
    </location>
</feature>
<feature type="domain" description="UvrD-like helicase ATP-binding" evidence="12">
    <location>
        <begin position="483"/>
        <end position="754"/>
    </location>
</feature>
<keyword evidence="4 11" id="KW-0347">Helicase</keyword>
<evidence type="ECO:0000256" key="3">
    <source>
        <dbReference type="ARBA" id="ARBA00022801"/>
    </source>
</evidence>
<dbReference type="InterPro" id="IPR016195">
    <property type="entry name" value="Pol/histidinol_Pase-like"/>
</dbReference>
<keyword evidence="5 11" id="KW-0067">ATP-binding</keyword>
<dbReference type="EMBL" id="JBHPBY010000326">
    <property type="protein sequence ID" value="MFC1852528.1"/>
    <property type="molecule type" value="Genomic_DNA"/>
</dbReference>